<protein>
    <submittedName>
        <fullName evidence="3">M20 aminoacylase family protein</fullName>
    </submittedName>
</protein>
<gene>
    <name evidence="3" type="ORF">Q7A36_10380</name>
</gene>
<keyword evidence="4" id="KW-1185">Reference proteome</keyword>
<dbReference type="NCBIfam" id="TIGR01891">
    <property type="entry name" value="amidohydrolases"/>
    <property type="match status" value="1"/>
</dbReference>
<evidence type="ECO:0000313" key="3">
    <source>
        <dbReference type="EMBL" id="MDO9708746.1"/>
    </source>
</evidence>
<name>A0ABT9DXX6_9PROT</name>
<dbReference type="SUPFAM" id="SSF53187">
    <property type="entry name" value="Zn-dependent exopeptidases"/>
    <property type="match status" value="1"/>
</dbReference>
<dbReference type="Gene3D" id="3.40.630.10">
    <property type="entry name" value="Zn peptidases"/>
    <property type="match status" value="1"/>
</dbReference>
<dbReference type="Gene3D" id="3.30.70.360">
    <property type="match status" value="1"/>
</dbReference>
<sequence length="390" mass="41697">MPIINRIADFASEMTAWRQDFHAHPELGFQERRTSDIVAAKLESWGIEVHRGLATTGLVGVLRNGSGGRSIGLRADMDCLPMEEQNGFAHRSTVPGRMHACGHDGHTATLLGAAKYLAETKNFDGTVHFIFQPAEEGGGGGRVMVEEGLFDRFPCDAVYGIHNDPTTPLGEAKVVPGTILAASDRVFITIRGVGGHAARPHVAIDPVLVGAHVLVALQALVARRTDPLDSAVLSITQFHAGSANNVIPDEAKLSGTVRTLLPETRDLMEAQIARVAESTAAAHEAVAEVVYDRLYPPTVNHEAETARAALAAAKVLGESRVIRDAPPIMGGEDFSFMLLKRPGAFVMMGQKGAGKGGVPVHHPRYDFNDEMLPVGASYFAALVEQELTRG</sequence>
<dbReference type="Pfam" id="PF07687">
    <property type="entry name" value="M20_dimer"/>
    <property type="match status" value="1"/>
</dbReference>
<dbReference type="InterPro" id="IPR002933">
    <property type="entry name" value="Peptidase_M20"/>
</dbReference>
<keyword evidence="1" id="KW-0378">Hydrolase</keyword>
<comment type="caution">
    <text evidence="3">The sequence shown here is derived from an EMBL/GenBank/DDBJ whole genome shotgun (WGS) entry which is preliminary data.</text>
</comment>
<dbReference type="SUPFAM" id="SSF55031">
    <property type="entry name" value="Bacterial exopeptidase dimerisation domain"/>
    <property type="match status" value="1"/>
</dbReference>
<dbReference type="EMBL" id="JAUTWS010000008">
    <property type="protein sequence ID" value="MDO9708746.1"/>
    <property type="molecule type" value="Genomic_DNA"/>
</dbReference>
<feature type="domain" description="Peptidase M20 dimerisation" evidence="2">
    <location>
        <begin position="187"/>
        <end position="282"/>
    </location>
</feature>
<dbReference type="Proteomes" id="UP001243009">
    <property type="component" value="Unassembled WGS sequence"/>
</dbReference>
<evidence type="ECO:0000259" key="2">
    <source>
        <dbReference type="Pfam" id="PF07687"/>
    </source>
</evidence>
<dbReference type="InterPro" id="IPR036264">
    <property type="entry name" value="Bact_exopeptidase_dim_dom"/>
</dbReference>
<dbReference type="PANTHER" id="PTHR11014:SF63">
    <property type="entry name" value="METALLOPEPTIDASE, PUTATIVE (AFU_ORTHOLOGUE AFUA_6G09600)-RELATED"/>
    <property type="match status" value="1"/>
</dbReference>
<accession>A0ABT9DXX6</accession>
<dbReference type="Pfam" id="PF01546">
    <property type="entry name" value="Peptidase_M20"/>
    <property type="match status" value="1"/>
</dbReference>
<evidence type="ECO:0000256" key="1">
    <source>
        <dbReference type="ARBA" id="ARBA00022801"/>
    </source>
</evidence>
<dbReference type="PANTHER" id="PTHR11014">
    <property type="entry name" value="PEPTIDASE M20 FAMILY MEMBER"/>
    <property type="match status" value="1"/>
</dbReference>
<dbReference type="CDD" id="cd05666">
    <property type="entry name" value="M20_Acy1-like"/>
    <property type="match status" value="1"/>
</dbReference>
<dbReference type="PIRSF" id="PIRSF005962">
    <property type="entry name" value="Pept_M20D_amidohydro"/>
    <property type="match status" value="1"/>
</dbReference>
<reference evidence="3 4" key="1">
    <citation type="submission" date="2023-08" db="EMBL/GenBank/DDBJ databases">
        <title>The draft genome sequence of Paracraurococcus sp. LOR1-02.</title>
        <authorList>
            <person name="Kingkaew E."/>
            <person name="Tanasupawat S."/>
        </authorList>
    </citation>
    <scope>NUCLEOTIDE SEQUENCE [LARGE SCALE GENOMIC DNA]</scope>
    <source>
        <strain evidence="3 4">LOR1-02</strain>
    </source>
</reference>
<dbReference type="InterPro" id="IPR011650">
    <property type="entry name" value="Peptidase_M20_dimer"/>
</dbReference>
<evidence type="ECO:0000313" key="4">
    <source>
        <dbReference type="Proteomes" id="UP001243009"/>
    </source>
</evidence>
<organism evidence="3 4">
    <name type="scientific">Paracraurococcus lichenis</name>
    <dbReference type="NCBI Taxonomy" id="3064888"/>
    <lineage>
        <taxon>Bacteria</taxon>
        <taxon>Pseudomonadati</taxon>
        <taxon>Pseudomonadota</taxon>
        <taxon>Alphaproteobacteria</taxon>
        <taxon>Acetobacterales</taxon>
        <taxon>Roseomonadaceae</taxon>
        <taxon>Paracraurococcus</taxon>
    </lineage>
</organism>
<dbReference type="RefSeq" id="WP_305103612.1">
    <property type="nucleotide sequence ID" value="NZ_JAUTWS010000008.1"/>
</dbReference>
<proteinExistence type="predicted"/>
<dbReference type="InterPro" id="IPR017439">
    <property type="entry name" value="Amidohydrolase"/>
</dbReference>